<keyword evidence="7 8" id="KW-0472">Membrane</keyword>
<keyword evidence="6 8" id="KW-1133">Transmembrane helix</keyword>
<dbReference type="Pfam" id="PF06826">
    <property type="entry name" value="Asp-Al_Ex"/>
    <property type="match status" value="1"/>
</dbReference>
<dbReference type="InterPro" id="IPR050144">
    <property type="entry name" value="AAE_transporter"/>
</dbReference>
<comment type="caution">
    <text evidence="10">The sequence shown here is derived from an EMBL/GenBank/DDBJ whole genome shotgun (WGS) entry which is preliminary data.</text>
</comment>
<dbReference type="PANTHER" id="PTHR30445">
    <property type="entry name" value="K(+)_H(+) ANTIPORTER SUBUNIT KHTT"/>
    <property type="match status" value="1"/>
</dbReference>
<dbReference type="Gene3D" id="3.30.70.1450">
    <property type="entry name" value="Regulator of K+ conductance, C-terminal domain"/>
    <property type="match status" value="2"/>
</dbReference>
<evidence type="ECO:0000256" key="7">
    <source>
        <dbReference type="ARBA" id="ARBA00023136"/>
    </source>
</evidence>
<reference evidence="10 11" key="1">
    <citation type="submission" date="2017-11" db="EMBL/GenBank/DDBJ databases">
        <title>Evolution of Phototrophy in the Chloroflexi Phylum Driven by Horizontal Gene Transfer.</title>
        <authorList>
            <person name="Ward L.M."/>
            <person name="Hemp J."/>
            <person name="Shih P.M."/>
            <person name="Mcglynn S.E."/>
            <person name="Fischer W."/>
        </authorList>
    </citation>
    <scope>NUCLEOTIDE SEQUENCE [LARGE SCALE GENOMIC DNA]</scope>
    <source>
        <strain evidence="10">JP3_7</strain>
    </source>
</reference>
<evidence type="ECO:0000256" key="3">
    <source>
        <dbReference type="ARBA" id="ARBA00022448"/>
    </source>
</evidence>
<feature type="transmembrane region" description="Helical" evidence="8">
    <location>
        <begin position="262"/>
        <end position="282"/>
    </location>
</feature>
<dbReference type="SUPFAM" id="SSF116726">
    <property type="entry name" value="TrkA C-terminal domain-like"/>
    <property type="match status" value="2"/>
</dbReference>
<proteinExistence type="inferred from homology"/>
<dbReference type="GO" id="GO:0008324">
    <property type="term" value="F:monoatomic cation transmembrane transporter activity"/>
    <property type="evidence" value="ECO:0007669"/>
    <property type="project" value="InterPro"/>
</dbReference>
<evidence type="ECO:0000256" key="5">
    <source>
        <dbReference type="ARBA" id="ARBA00022692"/>
    </source>
</evidence>
<dbReference type="GO" id="GO:0005886">
    <property type="term" value="C:plasma membrane"/>
    <property type="evidence" value="ECO:0007669"/>
    <property type="project" value="UniProtKB-SubCell"/>
</dbReference>
<feature type="domain" description="RCK C-terminal" evidence="9">
    <location>
        <begin position="170"/>
        <end position="252"/>
    </location>
</feature>
<dbReference type="Proteomes" id="UP000230790">
    <property type="component" value="Unassembled WGS sequence"/>
</dbReference>
<dbReference type="PROSITE" id="PS51202">
    <property type="entry name" value="RCK_C"/>
    <property type="match status" value="1"/>
</dbReference>
<evidence type="ECO:0000313" key="10">
    <source>
        <dbReference type="EMBL" id="PJF46334.1"/>
    </source>
</evidence>
<evidence type="ECO:0000256" key="2">
    <source>
        <dbReference type="ARBA" id="ARBA00009854"/>
    </source>
</evidence>
<dbReference type="EMBL" id="PGTN01000281">
    <property type="protein sequence ID" value="PJF46334.1"/>
    <property type="molecule type" value="Genomic_DNA"/>
</dbReference>
<organism evidence="10 11">
    <name type="scientific">Candidatus Thermofonsia Clade 3 bacterium</name>
    <dbReference type="NCBI Taxonomy" id="2364212"/>
    <lineage>
        <taxon>Bacteria</taxon>
        <taxon>Bacillati</taxon>
        <taxon>Chloroflexota</taxon>
        <taxon>Candidatus Thermofontia</taxon>
        <taxon>Candidatus Thermofonsia Clade 3</taxon>
    </lineage>
</organism>
<evidence type="ECO:0000256" key="6">
    <source>
        <dbReference type="ARBA" id="ARBA00022989"/>
    </source>
</evidence>
<keyword evidence="5 8" id="KW-0812">Transmembrane</keyword>
<name>A0A2M8Q981_9CHLR</name>
<accession>A0A2M8Q981</accession>
<evidence type="ECO:0000313" key="11">
    <source>
        <dbReference type="Proteomes" id="UP000230790"/>
    </source>
</evidence>
<protein>
    <submittedName>
        <fullName evidence="10">Transporter</fullName>
    </submittedName>
</protein>
<dbReference type="GO" id="GO:0006813">
    <property type="term" value="P:potassium ion transport"/>
    <property type="evidence" value="ECO:0007669"/>
    <property type="project" value="InterPro"/>
</dbReference>
<keyword evidence="4" id="KW-1003">Cell membrane</keyword>
<feature type="non-terminal residue" evidence="10">
    <location>
        <position position="307"/>
    </location>
</feature>
<feature type="transmembrane region" description="Helical" evidence="8">
    <location>
        <begin position="66"/>
        <end position="87"/>
    </location>
</feature>
<comment type="subcellular location">
    <subcellularLocation>
        <location evidence="1">Cell membrane</location>
        <topology evidence="1">Multi-pass membrane protein</topology>
    </subcellularLocation>
</comment>
<dbReference type="PANTHER" id="PTHR30445:SF3">
    <property type="entry name" value="TRANSPORT PROTEIN YIDE-RELATED"/>
    <property type="match status" value="1"/>
</dbReference>
<dbReference type="InterPro" id="IPR036721">
    <property type="entry name" value="RCK_C_sf"/>
</dbReference>
<comment type="similarity">
    <text evidence="2">Belongs to the AAE transporter (TC 2.A.81) family.</text>
</comment>
<evidence type="ECO:0000256" key="8">
    <source>
        <dbReference type="SAM" id="Phobius"/>
    </source>
</evidence>
<evidence type="ECO:0000259" key="9">
    <source>
        <dbReference type="PROSITE" id="PS51202"/>
    </source>
</evidence>
<sequence length="307" mass="33047">MMVAAVLLIAAAIVAVEAVALGLKSTIAAGIYTGARTNTPALAQVLNFVTHSSLRDAGPAVATEPVVGYSVAYPLGVIGPILAILLMQRVWRIDYKKDAEQVRDMFPIEQEIYNRTAQVANPAVIGASLRALSRQRGWRVVFGRVKHGDKVELAIDDLILHEGDLISVIGAPEDVDRSAYDFRRVFVSNPDLVGRKLADLDLPHRFGAIVTRVRRGDIELLAHGDLVLELGDRVRFVAPRDQMRAISQYFGDSYKKLSEINLGTLGLGLALGLLVGMIPISLPGGLQFKLGEAGGPLLVALKINATS</sequence>
<feature type="non-terminal residue" evidence="10">
    <location>
        <position position="1"/>
    </location>
</feature>
<evidence type="ECO:0000256" key="4">
    <source>
        <dbReference type="ARBA" id="ARBA00022475"/>
    </source>
</evidence>
<evidence type="ECO:0000256" key="1">
    <source>
        <dbReference type="ARBA" id="ARBA00004651"/>
    </source>
</evidence>
<dbReference type="InterPro" id="IPR006037">
    <property type="entry name" value="RCK_C"/>
</dbReference>
<dbReference type="AlphaFoldDB" id="A0A2M8Q981"/>
<gene>
    <name evidence="10" type="ORF">CUN48_14325</name>
</gene>
<dbReference type="InterPro" id="IPR006512">
    <property type="entry name" value="YidE_YbjL"/>
</dbReference>
<dbReference type="Pfam" id="PF02080">
    <property type="entry name" value="TrkA_C"/>
    <property type="match status" value="1"/>
</dbReference>
<keyword evidence="3" id="KW-0813">Transport</keyword>